<evidence type="ECO:0000256" key="1">
    <source>
        <dbReference type="ARBA" id="ARBA00007665"/>
    </source>
</evidence>
<evidence type="ECO:0000259" key="3">
    <source>
        <dbReference type="Pfam" id="PF09186"/>
    </source>
</evidence>
<dbReference type="SUPFAM" id="SSF54980">
    <property type="entry name" value="EF-G C-terminal domain-like"/>
    <property type="match status" value="1"/>
</dbReference>
<dbReference type="Gene3D" id="3.30.230.30">
    <property type="entry name" value="Impact, N-terminal domain"/>
    <property type="match status" value="1"/>
</dbReference>
<comment type="caution">
    <text evidence="4">The sequence shown here is derived from an EMBL/GenBank/DDBJ whole genome shotgun (WGS) entry which is preliminary data.</text>
</comment>
<dbReference type="PANTHER" id="PTHR16301:SF20">
    <property type="entry name" value="IMPACT FAMILY MEMBER YIGZ"/>
    <property type="match status" value="1"/>
</dbReference>
<feature type="domain" description="Impact N-terminal" evidence="2">
    <location>
        <begin position="24"/>
        <end position="131"/>
    </location>
</feature>
<dbReference type="InterPro" id="IPR036956">
    <property type="entry name" value="Impact_N_sf"/>
</dbReference>
<feature type="domain" description="UPF0029" evidence="3">
    <location>
        <begin position="147"/>
        <end position="201"/>
    </location>
</feature>
<sequence length="219" mass="23027">MSTTPLPYDLPAAGEPVVAELEIKRSRFIAWIARANDEAAARSLVDAARATYPDARHHCFACIVSGEAANPIERSSDDGEPSGTAGTPMLDVLRGSGMRDIAAVVTRYLGGVKLGAGGLVHAYSNAVSETLIYVPRVRRRVAELATVALPHADAGRIEAELRNAGVDIADITYGSLAEYTLAFPAGQRERVDALLAAATHGSATARSAGYQWVEVAARG</sequence>
<dbReference type="PANTHER" id="PTHR16301">
    <property type="entry name" value="IMPACT-RELATED"/>
    <property type="match status" value="1"/>
</dbReference>
<dbReference type="OrthoDB" id="9813771at2"/>
<name>A0A6C1TZM3_9CORY</name>
<evidence type="ECO:0000313" key="5">
    <source>
        <dbReference type="Proteomes" id="UP000336646"/>
    </source>
</evidence>
<proteinExistence type="inferred from homology"/>
<accession>A0A6C1TZM3</accession>
<dbReference type="Pfam" id="PF09186">
    <property type="entry name" value="DUF1949"/>
    <property type="match status" value="1"/>
</dbReference>
<dbReference type="RefSeq" id="WP_144772480.1">
    <property type="nucleotide sequence ID" value="NZ_RXIR01000002.1"/>
</dbReference>
<reference evidence="4 5" key="1">
    <citation type="submission" date="2018-12" db="EMBL/GenBank/DDBJ databases">
        <title>Corynebacterium sanguinis sp. nov., a clinically-associated and environmental corynebacterium.</title>
        <authorList>
            <person name="Gonzales-Siles L."/>
            <person name="Jaen-Luchoro D."/>
            <person name="Cardew S."/>
            <person name="Inganas E."/>
            <person name="Ohlen M."/>
            <person name="Jensie-Markopolous S."/>
            <person name="Pinyeiro-Iglesias B."/>
            <person name="Molin K."/>
            <person name="Skovbjerg S."/>
            <person name="Svensson-Stadler L."/>
            <person name="Funke G."/>
            <person name="Moore E.R.B."/>
        </authorList>
    </citation>
    <scope>NUCLEOTIDE SEQUENCE [LARGE SCALE GENOMIC DNA]</scope>
    <source>
        <strain evidence="4 5">58734</strain>
    </source>
</reference>
<dbReference type="InterPro" id="IPR020568">
    <property type="entry name" value="Ribosomal_Su5_D2-typ_SF"/>
</dbReference>
<dbReference type="InterPro" id="IPR023582">
    <property type="entry name" value="Impact"/>
</dbReference>
<evidence type="ECO:0000259" key="2">
    <source>
        <dbReference type="Pfam" id="PF01205"/>
    </source>
</evidence>
<evidence type="ECO:0000313" key="4">
    <source>
        <dbReference type="EMBL" id="TVS30062.1"/>
    </source>
</evidence>
<organism evidence="4 5">
    <name type="scientific">Corynebacterium sanguinis</name>
    <dbReference type="NCBI Taxonomy" id="2594913"/>
    <lineage>
        <taxon>Bacteria</taxon>
        <taxon>Bacillati</taxon>
        <taxon>Actinomycetota</taxon>
        <taxon>Actinomycetes</taxon>
        <taxon>Mycobacteriales</taxon>
        <taxon>Corynebacteriaceae</taxon>
        <taxon>Corynebacterium</taxon>
    </lineage>
</organism>
<dbReference type="GO" id="GO:0005737">
    <property type="term" value="C:cytoplasm"/>
    <property type="evidence" value="ECO:0007669"/>
    <property type="project" value="TreeGrafter"/>
</dbReference>
<dbReference type="InterPro" id="IPR015269">
    <property type="entry name" value="UPF0029_Impact_C"/>
</dbReference>
<dbReference type="AlphaFoldDB" id="A0A6C1TZM3"/>
<dbReference type="SUPFAM" id="SSF54211">
    <property type="entry name" value="Ribosomal protein S5 domain 2-like"/>
    <property type="match status" value="1"/>
</dbReference>
<dbReference type="Pfam" id="PF01205">
    <property type="entry name" value="Impact_N"/>
    <property type="match status" value="1"/>
</dbReference>
<comment type="similarity">
    <text evidence="1">Belongs to the IMPACT family.</text>
</comment>
<dbReference type="EMBL" id="RXIR01000002">
    <property type="protein sequence ID" value="TVS30062.1"/>
    <property type="molecule type" value="Genomic_DNA"/>
</dbReference>
<dbReference type="InterPro" id="IPR035647">
    <property type="entry name" value="EFG_III/V"/>
</dbReference>
<protein>
    <submittedName>
        <fullName evidence="4">YigZ family protein</fullName>
    </submittedName>
</protein>
<dbReference type="Proteomes" id="UP000336646">
    <property type="component" value="Unassembled WGS sequence"/>
</dbReference>
<gene>
    <name evidence="4" type="ORF">EKI59_01855</name>
</gene>
<dbReference type="InterPro" id="IPR001498">
    <property type="entry name" value="Impact_N"/>
</dbReference>
<dbReference type="GO" id="GO:0006446">
    <property type="term" value="P:regulation of translational initiation"/>
    <property type="evidence" value="ECO:0007669"/>
    <property type="project" value="TreeGrafter"/>
</dbReference>